<dbReference type="PROSITE" id="PS51257">
    <property type="entry name" value="PROKAR_LIPOPROTEIN"/>
    <property type="match status" value="1"/>
</dbReference>
<sequence length="247" mass="25659">MEDLRWRASGARWLATAALTLGLSAAAACSPDVAGPAAPSPGLPDPRRPTATISTPARSPSTSPGPGATRPGIRLVAVPRPDGSFDITEEVMLPKATNILQVQLPSSGEQLPGMMTRTSPTAGNLRVQADGMNVPLASTEITTTTDVPLTTAATTLRLTYRLSGSTVRRTESRPERAASAIRPLTTIAEGGLPTNLTVRGGRLLNAVCPLLTETRCAVGNPPELSVLQGIPADKALVVLQLDLPQPQ</sequence>
<dbReference type="OrthoDB" id="3824822at2"/>
<feature type="region of interest" description="Disordered" evidence="1">
    <location>
        <begin position="30"/>
        <end position="73"/>
    </location>
</feature>
<feature type="signal peptide" evidence="2">
    <location>
        <begin position="1"/>
        <end position="27"/>
    </location>
</feature>
<name>A0A4R4X9A4_9ACTN</name>
<dbReference type="AlphaFoldDB" id="A0A4R4X9A4"/>
<dbReference type="Proteomes" id="UP000295172">
    <property type="component" value="Unassembled WGS sequence"/>
</dbReference>
<organism evidence="3 4">
    <name type="scientific">Kribbella turkmenica</name>
    <dbReference type="NCBI Taxonomy" id="2530375"/>
    <lineage>
        <taxon>Bacteria</taxon>
        <taxon>Bacillati</taxon>
        <taxon>Actinomycetota</taxon>
        <taxon>Actinomycetes</taxon>
        <taxon>Propionibacteriales</taxon>
        <taxon>Kribbellaceae</taxon>
        <taxon>Kribbella</taxon>
    </lineage>
</organism>
<evidence type="ECO:0008006" key="5">
    <source>
        <dbReference type="Google" id="ProtNLM"/>
    </source>
</evidence>
<protein>
    <recommendedName>
        <fullName evidence="5">Lipoprotein</fullName>
    </recommendedName>
</protein>
<evidence type="ECO:0000256" key="2">
    <source>
        <dbReference type="SAM" id="SignalP"/>
    </source>
</evidence>
<keyword evidence="4" id="KW-1185">Reference proteome</keyword>
<accession>A0A4R4X9A4</accession>
<reference evidence="3 4" key="1">
    <citation type="submission" date="2019-02" db="EMBL/GenBank/DDBJ databases">
        <title>Draft genome sequences of novel Actinobacteria.</title>
        <authorList>
            <person name="Sahin N."/>
            <person name="Ay H."/>
            <person name="Saygin H."/>
        </authorList>
    </citation>
    <scope>NUCLEOTIDE SEQUENCE [LARGE SCALE GENOMIC DNA]</scope>
    <source>
        <strain evidence="3 4">16K104</strain>
    </source>
</reference>
<feature type="compositionally biased region" description="Polar residues" evidence="1">
    <location>
        <begin position="51"/>
        <end position="64"/>
    </location>
</feature>
<keyword evidence="2" id="KW-0732">Signal</keyword>
<dbReference type="EMBL" id="SMKR01000038">
    <property type="protein sequence ID" value="TDD27090.1"/>
    <property type="molecule type" value="Genomic_DNA"/>
</dbReference>
<evidence type="ECO:0000313" key="3">
    <source>
        <dbReference type="EMBL" id="TDD27090.1"/>
    </source>
</evidence>
<evidence type="ECO:0000256" key="1">
    <source>
        <dbReference type="SAM" id="MobiDB-lite"/>
    </source>
</evidence>
<feature type="chain" id="PRO_5038881476" description="Lipoprotein" evidence="2">
    <location>
        <begin position="28"/>
        <end position="247"/>
    </location>
</feature>
<evidence type="ECO:0000313" key="4">
    <source>
        <dbReference type="Proteomes" id="UP000295172"/>
    </source>
</evidence>
<proteinExistence type="predicted"/>
<comment type="caution">
    <text evidence="3">The sequence shown here is derived from an EMBL/GenBank/DDBJ whole genome shotgun (WGS) entry which is preliminary data.</text>
</comment>
<gene>
    <name evidence="3" type="ORF">E1218_11495</name>
</gene>